<sequence>MLGQALAGSSANTTAGARVFRYEVTGLAQNDQTDRQSYSVRNSGSIFINVPYSRMNQEMQRILRLGGKIVNITPVVVGDEGAAE</sequence>
<feature type="domain" description="CpcD-like" evidence="7">
    <location>
        <begin position="17"/>
        <end position="75"/>
    </location>
</feature>
<name>A0ABW7CAN5_9CYAN</name>
<dbReference type="EMBL" id="JAZAQF010000059">
    <property type="protein sequence ID" value="MFG3817928.1"/>
    <property type="molecule type" value="Genomic_DNA"/>
</dbReference>
<organism evidence="8 9">
    <name type="scientific">Limnothrix redekei LRLZ20PSL1</name>
    <dbReference type="NCBI Taxonomy" id="3112953"/>
    <lineage>
        <taxon>Bacteria</taxon>
        <taxon>Bacillati</taxon>
        <taxon>Cyanobacteriota</taxon>
        <taxon>Cyanophyceae</taxon>
        <taxon>Pseudanabaenales</taxon>
        <taxon>Pseudanabaenaceae</taxon>
        <taxon>Limnothrix</taxon>
    </lineage>
</organism>
<evidence type="ECO:0000256" key="4">
    <source>
        <dbReference type="ARBA" id="ARBA00023078"/>
    </source>
</evidence>
<keyword evidence="3 6" id="KW-0605">Phycobilisome</keyword>
<dbReference type="Proteomes" id="UP001604335">
    <property type="component" value="Unassembled WGS sequence"/>
</dbReference>
<reference evidence="9" key="1">
    <citation type="journal article" date="2024" name="Algal Res.">
        <title>Biochemical, toxicological and genomic investigation of a high-biomass producing Limnothrix strain isolated from Italian shallow drinking water reservoir.</title>
        <authorList>
            <person name="Simonazzi M."/>
            <person name="Shishido T.K."/>
            <person name="Delbaje E."/>
            <person name="Wahlsten M."/>
            <person name="Fewer D.P."/>
            <person name="Sivonen K."/>
            <person name="Pezzolesi L."/>
            <person name="Pistocchi R."/>
        </authorList>
    </citation>
    <scope>NUCLEOTIDE SEQUENCE [LARGE SCALE GENOMIC DNA]</scope>
    <source>
        <strain evidence="9">LRLZ20PSL1</strain>
    </source>
</reference>
<evidence type="ECO:0000256" key="5">
    <source>
        <dbReference type="ARBA" id="ARBA00023136"/>
    </source>
</evidence>
<evidence type="ECO:0000313" key="8">
    <source>
        <dbReference type="EMBL" id="MFG3817928.1"/>
    </source>
</evidence>
<evidence type="ECO:0000256" key="6">
    <source>
        <dbReference type="PROSITE-ProRule" id="PRU00771"/>
    </source>
</evidence>
<keyword evidence="5" id="KW-0472">Membrane</keyword>
<accession>A0ABW7CAN5</accession>
<keyword evidence="2" id="KW-0042">Antenna complex</keyword>
<comment type="subcellular location">
    <subcellularLocation>
        <location evidence="1">Cellular thylakoid membrane</location>
        <topology evidence="1">Peripheral membrane protein</topology>
        <orientation evidence="1">Cytoplasmic side</orientation>
    </subcellularLocation>
</comment>
<evidence type="ECO:0000256" key="2">
    <source>
        <dbReference type="ARBA" id="ARBA00022549"/>
    </source>
</evidence>
<keyword evidence="9" id="KW-1185">Reference proteome</keyword>
<evidence type="ECO:0000259" key="7">
    <source>
        <dbReference type="PROSITE" id="PS51441"/>
    </source>
</evidence>
<gene>
    <name evidence="8" type="ORF">VPK24_09800</name>
</gene>
<evidence type="ECO:0000256" key="1">
    <source>
        <dbReference type="ARBA" id="ARBA00004445"/>
    </source>
</evidence>
<evidence type="ECO:0000256" key="3">
    <source>
        <dbReference type="ARBA" id="ARBA00022738"/>
    </source>
</evidence>
<dbReference type="SMART" id="SM01094">
    <property type="entry name" value="CpcD"/>
    <property type="match status" value="1"/>
</dbReference>
<protein>
    <submittedName>
        <fullName evidence="8">Phycobilisome linker polypeptide</fullName>
    </submittedName>
</protein>
<proteinExistence type="predicted"/>
<dbReference type="Pfam" id="PF01383">
    <property type="entry name" value="CpcD"/>
    <property type="match status" value="1"/>
</dbReference>
<dbReference type="PROSITE" id="PS51441">
    <property type="entry name" value="CPCD_LIKE"/>
    <property type="match status" value="1"/>
</dbReference>
<dbReference type="RefSeq" id="WP_099535459.1">
    <property type="nucleotide sequence ID" value="NZ_JAZAQF010000059.1"/>
</dbReference>
<evidence type="ECO:0000313" key="9">
    <source>
        <dbReference type="Proteomes" id="UP001604335"/>
    </source>
</evidence>
<dbReference type="InterPro" id="IPR008213">
    <property type="entry name" value="CpcD-like_dom"/>
</dbReference>
<comment type="caution">
    <text evidence="8">The sequence shown here is derived from an EMBL/GenBank/DDBJ whole genome shotgun (WGS) entry which is preliminary data.</text>
</comment>
<keyword evidence="4" id="KW-0793">Thylakoid</keyword>